<feature type="non-terminal residue" evidence="4">
    <location>
        <position position="495"/>
    </location>
</feature>
<dbReference type="PANTHER" id="PTHR33077:SF60">
    <property type="entry name" value="TIFY DOMAIN-CONTAINING PROTEIN"/>
    <property type="match status" value="1"/>
</dbReference>
<organism evidence="4 5">
    <name type="scientific">Taxus chinensis</name>
    <name type="common">Chinese yew</name>
    <name type="synonym">Taxus wallichiana var. chinensis</name>
    <dbReference type="NCBI Taxonomy" id="29808"/>
    <lineage>
        <taxon>Eukaryota</taxon>
        <taxon>Viridiplantae</taxon>
        <taxon>Streptophyta</taxon>
        <taxon>Embryophyta</taxon>
        <taxon>Tracheophyta</taxon>
        <taxon>Spermatophyta</taxon>
        <taxon>Pinopsida</taxon>
        <taxon>Pinidae</taxon>
        <taxon>Conifers II</taxon>
        <taxon>Cupressales</taxon>
        <taxon>Taxaceae</taxon>
        <taxon>Taxus</taxon>
    </lineage>
</organism>
<evidence type="ECO:0000259" key="3">
    <source>
        <dbReference type="PROSITE" id="PS51320"/>
    </source>
</evidence>
<name>A0AA38GXL3_TAXCH</name>
<dbReference type="PROSITE" id="PS51320">
    <property type="entry name" value="TIFY"/>
    <property type="match status" value="1"/>
</dbReference>
<dbReference type="Pfam" id="PF09425">
    <property type="entry name" value="Jas_motif"/>
    <property type="match status" value="1"/>
</dbReference>
<feature type="region of interest" description="Disordered" evidence="2">
    <location>
        <begin position="422"/>
        <end position="468"/>
    </location>
</feature>
<dbReference type="EMBL" id="JAHRHJ020000001">
    <property type="protein sequence ID" value="KAH9329657.1"/>
    <property type="molecule type" value="Genomic_DNA"/>
</dbReference>
<dbReference type="InterPro" id="IPR010399">
    <property type="entry name" value="Tify_dom"/>
</dbReference>
<sequence length="495" mass="53804">MEMDFMGLSGNTNRTQMERHGNRQHPDDERDKELSLSLSHEAHKTGPGSGLQLSLSGKSKGCSVEGGDQVALNLGSSSPLRGTVVKVGNVTGSASFSAYNPEKQRSLLRFHGLPKGKILSGIENRHLNDKPKAVTVVATGKLPDNLAELDFQHQKPYSKDKAPVPNLSMQWQQLMSIKNAQEDRPAKRKFDWLAKPVPTADAFKPNKRSTVASQKSYNFSPTSNDTPESRNFYSVANGNLNQHFGAFPATFSPRTFDDWSSSDYCYDQAQSFLTVKSSHLLSNVNECLVSPLKEQPAANSSQPHFSSIPSTSQASVWAGSNVPHKLGNAQLTIFYAGNVNVYENIPPEKAHEIMLMAGSVNSVHAMGTDSSTHQRFKMSAPLATEGHSRPATPTICSSLPNALTSMSPQSATQMCNMFVPQVHPQKSQISSQPGPSTASFSGDGEFETNHSIESASGQQEPAKQLVSGLAPTVARRALPQARKASLTRFLERRKE</sequence>
<dbReference type="PANTHER" id="PTHR33077">
    <property type="entry name" value="PROTEIN TIFY 4A-RELATED-RELATED"/>
    <property type="match status" value="1"/>
</dbReference>
<comment type="similarity">
    <text evidence="1">Belongs to the TIFY/JAZ family.</text>
</comment>
<dbReference type="Pfam" id="PF06200">
    <property type="entry name" value="tify"/>
    <property type="match status" value="1"/>
</dbReference>
<feature type="compositionally biased region" description="Low complexity" evidence="2">
    <location>
        <begin position="50"/>
        <end position="60"/>
    </location>
</feature>
<dbReference type="Proteomes" id="UP000824469">
    <property type="component" value="Unassembled WGS sequence"/>
</dbReference>
<dbReference type="GO" id="GO:0009611">
    <property type="term" value="P:response to wounding"/>
    <property type="evidence" value="ECO:0007669"/>
    <property type="project" value="TreeGrafter"/>
</dbReference>
<reference evidence="4 5" key="1">
    <citation type="journal article" date="2021" name="Nat. Plants">
        <title>The Taxus genome provides insights into paclitaxel biosynthesis.</title>
        <authorList>
            <person name="Xiong X."/>
            <person name="Gou J."/>
            <person name="Liao Q."/>
            <person name="Li Y."/>
            <person name="Zhou Q."/>
            <person name="Bi G."/>
            <person name="Li C."/>
            <person name="Du R."/>
            <person name="Wang X."/>
            <person name="Sun T."/>
            <person name="Guo L."/>
            <person name="Liang H."/>
            <person name="Lu P."/>
            <person name="Wu Y."/>
            <person name="Zhang Z."/>
            <person name="Ro D.K."/>
            <person name="Shang Y."/>
            <person name="Huang S."/>
            <person name="Yan J."/>
        </authorList>
    </citation>
    <scope>NUCLEOTIDE SEQUENCE [LARGE SCALE GENOMIC DNA]</scope>
    <source>
        <strain evidence="4">Ta-2019</strain>
    </source>
</reference>
<evidence type="ECO:0000313" key="5">
    <source>
        <dbReference type="Proteomes" id="UP000824469"/>
    </source>
</evidence>
<protein>
    <recommendedName>
        <fullName evidence="3">Tify domain-containing protein</fullName>
    </recommendedName>
</protein>
<dbReference type="InterPro" id="IPR018467">
    <property type="entry name" value="CCT_CS"/>
</dbReference>
<evidence type="ECO:0000313" key="4">
    <source>
        <dbReference type="EMBL" id="KAH9329657.1"/>
    </source>
</evidence>
<dbReference type="OMA" id="HAYNTEM"/>
<feature type="compositionally biased region" description="Polar residues" evidence="2">
    <location>
        <begin position="424"/>
        <end position="440"/>
    </location>
</feature>
<gene>
    <name evidence="4" type="ORF">KI387_001765</name>
</gene>
<dbReference type="InterPro" id="IPR040390">
    <property type="entry name" value="TIFY/JAZ"/>
</dbReference>
<accession>A0AA38GXL3</accession>
<comment type="caution">
    <text evidence="4">The sequence shown here is derived from an EMBL/GenBank/DDBJ whole genome shotgun (WGS) entry which is preliminary data.</text>
</comment>
<feature type="compositionally biased region" description="Basic and acidic residues" evidence="2">
    <location>
        <begin position="16"/>
        <end position="44"/>
    </location>
</feature>
<evidence type="ECO:0000256" key="2">
    <source>
        <dbReference type="SAM" id="MobiDB-lite"/>
    </source>
</evidence>
<dbReference type="AlphaFoldDB" id="A0AA38GXL3"/>
<evidence type="ECO:0000256" key="1">
    <source>
        <dbReference type="ARBA" id="ARBA00008614"/>
    </source>
</evidence>
<feature type="region of interest" description="Disordered" evidence="2">
    <location>
        <begin position="203"/>
        <end position="231"/>
    </location>
</feature>
<dbReference type="GO" id="GO:0005634">
    <property type="term" value="C:nucleus"/>
    <property type="evidence" value="ECO:0007669"/>
    <property type="project" value="TreeGrafter"/>
</dbReference>
<keyword evidence="5" id="KW-1185">Reference proteome</keyword>
<feature type="compositionally biased region" description="Polar residues" evidence="2">
    <location>
        <begin position="208"/>
        <end position="231"/>
    </location>
</feature>
<feature type="domain" description="Tify" evidence="3">
    <location>
        <begin position="324"/>
        <end position="359"/>
    </location>
</feature>
<dbReference type="GO" id="GO:0031347">
    <property type="term" value="P:regulation of defense response"/>
    <property type="evidence" value="ECO:0007669"/>
    <property type="project" value="TreeGrafter"/>
</dbReference>
<proteinExistence type="inferred from homology"/>
<dbReference type="GO" id="GO:2000022">
    <property type="term" value="P:regulation of jasmonic acid mediated signaling pathway"/>
    <property type="evidence" value="ECO:0007669"/>
    <property type="project" value="TreeGrafter"/>
</dbReference>
<feature type="compositionally biased region" description="Polar residues" evidence="2">
    <location>
        <begin position="449"/>
        <end position="461"/>
    </location>
</feature>
<feature type="region of interest" description="Disordered" evidence="2">
    <location>
        <begin position="1"/>
        <end position="60"/>
    </location>
</feature>
<dbReference type="SMART" id="SM00979">
    <property type="entry name" value="TIFY"/>
    <property type="match status" value="1"/>
</dbReference>